<organism evidence="1 2">
    <name type="scientific">Cyanobium usitatum str. Tous</name>
    <dbReference type="NCBI Taxonomy" id="2116684"/>
    <lineage>
        <taxon>Bacteria</taxon>
        <taxon>Bacillati</taxon>
        <taxon>Cyanobacteriota</taxon>
        <taxon>Cyanophyceae</taxon>
        <taxon>Synechococcales</taxon>
        <taxon>Prochlorococcaceae</taxon>
        <taxon>Cyanobium</taxon>
    </lineage>
</organism>
<dbReference type="Proteomes" id="UP000243002">
    <property type="component" value="Unassembled WGS sequence"/>
</dbReference>
<sequence length="138" mass="14713">MAKSPSPVRLQEELMQSATQAGARHHRSAAEQIEYWAALGRQVSRFVDPDSLLDVQAGLARLHVEPVVAQPVAPEAVFAAIERARQSGELPDLVSHAAVRYQASASQPGALERIAADGSRSTGSFCNGIFIPCEPEPG</sequence>
<name>A0A2P7MZL3_9CYAN</name>
<keyword evidence="2" id="KW-1185">Reference proteome</keyword>
<evidence type="ECO:0008006" key="3">
    <source>
        <dbReference type="Google" id="ProtNLM"/>
    </source>
</evidence>
<proteinExistence type="predicted"/>
<dbReference type="EMBL" id="PXXO01000003">
    <property type="protein sequence ID" value="PSJ06642.1"/>
    <property type="molecule type" value="Genomic_DNA"/>
</dbReference>
<comment type="caution">
    <text evidence="1">The sequence shown here is derived from an EMBL/GenBank/DDBJ whole genome shotgun (WGS) entry which is preliminary data.</text>
</comment>
<accession>A0A2P7MZL3</accession>
<dbReference type="InterPro" id="IPR021831">
    <property type="entry name" value="ParD-like"/>
</dbReference>
<gene>
    <name evidence="1" type="ORF">C7K55_04135</name>
</gene>
<dbReference type="OrthoDB" id="5422561at2"/>
<reference evidence="1 2" key="1">
    <citation type="journal article" date="2018" name="Environ. Microbiol.">
        <title>Ecological and genomic features of two widespread freshwater picocyanobacteria.</title>
        <authorList>
            <person name="Cabello-Yeves P.J."/>
            <person name="Picazo A."/>
            <person name="Camacho A."/>
            <person name="Callieri C."/>
            <person name="Rosselli R."/>
            <person name="Roda-Garcia J.J."/>
            <person name="Coutinho F.H."/>
            <person name="Rodriguez-Valera F."/>
        </authorList>
    </citation>
    <scope>NUCLEOTIDE SEQUENCE [LARGE SCALE GENOMIC DNA]</scope>
    <source>
        <strain evidence="1 2">Tous</strain>
    </source>
</reference>
<evidence type="ECO:0000313" key="2">
    <source>
        <dbReference type="Proteomes" id="UP000243002"/>
    </source>
</evidence>
<protein>
    <recommendedName>
        <fullName evidence="3">ParD-like family protein</fullName>
    </recommendedName>
</protein>
<dbReference type="RefSeq" id="WP_106502192.1">
    <property type="nucleotide sequence ID" value="NZ_PXXO01000003.1"/>
</dbReference>
<dbReference type="AlphaFoldDB" id="A0A2P7MZL3"/>
<dbReference type="Pfam" id="PF11903">
    <property type="entry name" value="ParD_like"/>
    <property type="match status" value="1"/>
</dbReference>
<evidence type="ECO:0000313" key="1">
    <source>
        <dbReference type="EMBL" id="PSJ06642.1"/>
    </source>
</evidence>